<proteinExistence type="predicted"/>
<accession>A0AAV4NSA2</accession>
<gene>
    <name evidence="2" type="ORF">CEXT_176261</name>
</gene>
<feature type="compositionally biased region" description="Basic and acidic residues" evidence="1">
    <location>
        <begin position="69"/>
        <end position="79"/>
    </location>
</feature>
<sequence length="183" mass="20810">MVASLITKETKSQGKPIFKTTELCHLKKQENDSSGIIDAKSNRLVLKIERLKDRIYIYIYLRTPNSLPKRENSPPEYHRQAGKISIPPDENGKNSVFKIPPWKKIFRKEGLDAVKARRRKKNGILAGIKVRKQNEKIVESKYQKVKSHSVLWAFSLNQSGTTKSGKGAWSASNFSKYIPASNV</sequence>
<keyword evidence="3" id="KW-1185">Reference proteome</keyword>
<evidence type="ECO:0000313" key="2">
    <source>
        <dbReference type="EMBL" id="GIX86645.1"/>
    </source>
</evidence>
<dbReference type="EMBL" id="BPLR01021159">
    <property type="protein sequence ID" value="GIX86645.1"/>
    <property type="molecule type" value="Genomic_DNA"/>
</dbReference>
<reference evidence="2 3" key="1">
    <citation type="submission" date="2021-06" db="EMBL/GenBank/DDBJ databases">
        <title>Caerostris extrusa draft genome.</title>
        <authorList>
            <person name="Kono N."/>
            <person name="Arakawa K."/>
        </authorList>
    </citation>
    <scope>NUCLEOTIDE SEQUENCE [LARGE SCALE GENOMIC DNA]</scope>
</reference>
<evidence type="ECO:0000256" key="1">
    <source>
        <dbReference type="SAM" id="MobiDB-lite"/>
    </source>
</evidence>
<dbReference type="AlphaFoldDB" id="A0AAV4NSA2"/>
<protein>
    <submittedName>
        <fullName evidence="2">Uncharacterized protein</fullName>
    </submittedName>
</protein>
<dbReference type="Proteomes" id="UP001054945">
    <property type="component" value="Unassembled WGS sequence"/>
</dbReference>
<comment type="caution">
    <text evidence="2">The sequence shown here is derived from an EMBL/GenBank/DDBJ whole genome shotgun (WGS) entry which is preliminary data.</text>
</comment>
<evidence type="ECO:0000313" key="3">
    <source>
        <dbReference type="Proteomes" id="UP001054945"/>
    </source>
</evidence>
<organism evidence="2 3">
    <name type="scientific">Caerostris extrusa</name>
    <name type="common">Bark spider</name>
    <name type="synonym">Caerostris bankana</name>
    <dbReference type="NCBI Taxonomy" id="172846"/>
    <lineage>
        <taxon>Eukaryota</taxon>
        <taxon>Metazoa</taxon>
        <taxon>Ecdysozoa</taxon>
        <taxon>Arthropoda</taxon>
        <taxon>Chelicerata</taxon>
        <taxon>Arachnida</taxon>
        <taxon>Araneae</taxon>
        <taxon>Araneomorphae</taxon>
        <taxon>Entelegynae</taxon>
        <taxon>Araneoidea</taxon>
        <taxon>Araneidae</taxon>
        <taxon>Caerostris</taxon>
    </lineage>
</organism>
<name>A0AAV4NSA2_CAEEX</name>
<feature type="region of interest" description="Disordered" evidence="1">
    <location>
        <begin position="69"/>
        <end position="90"/>
    </location>
</feature>